<reference evidence="6 7" key="1">
    <citation type="journal article" date="2006" name="Science">
        <title>Phytophthora genome sequences uncover evolutionary origins and mechanisms of pathogenesis.</title>
        <authorList>
            <person name="Tyler B.M."/>
            <person name="Tripathy S."/>
            <person name="Zhang X."/>
            <person name="Dehal P."/>
            <person name="Jiang R.H."/>
            <person name="Aerts A."/>
            <person name="Arredondo F.D."/>
            <person name="Baxter L."/>
            <person name="Bensasson D."/>
            <person name="Beynon J.L."/>
            <person name="Chapman J."/>
            <person name="Damasceno C.M."/>
            <person name="Dorrance A.E."/>
            <person name="Dou D."/>
            <person name="Dickerman A.W."/>
            <person name="Dubchak I.L."/>
            <person name="Garbelotto M."/>
            <person name="Gijzen M."/>
            <person name="Gordon S.G."/>
            <person name="Govers F."/>
            <person name="Grunwald N.J."/>
            <person name="Huang W."/>
            <person name="Ivors K.L."/>
            <person name="Jones R.W."/>
            <person name="Kamoun S."/>
            <person name="Krampis K."/>
            <person name="Lamour K.H."/>
            <person name="Lee M.K."/>
            <person name="McDonald W.H."/>
            <person name="Medina M."/>
            <person name="Meijer H.J."/>
            <person name="Nordberg E.K."/>
            <person name="Maclean D.J."/>
            <person name="Ospina-Giraldo M.D."/>
            <person name="Morris P.F."/>
            <person name="Phuntumart V."/>
            <person name="Putnam N.H."/>
            <person name="Rash S."/>
            <person name="Rose J.K."/>
            <person name="Sakihama Y."/>
            <person name="Salamov A.A."/>
            <person name="Savidor A."/>
            <person name="Scheuring C.F."/>
            <person name="Smith B.M."/>
            <person name="Sobral B.W."/>
            <person name="Terry A."/>
            <person name="Torto-Alalibo T.A."/>
            <person name="Win J."/>
            <person name="Xu Z."/>
            <person name="Zhang H."/>
            <person name="Grigoriev I.V."/>
            <person name="Rokhsar D.S."/>
            <person name="Boore J.L."/>
        </authorList>
    </citation>
    <scope>NUCLEOTIDE SEQUENCE [LARGE SCALE GENOMIC DNA]</scope>
    <source>
        <strain evidence="6 7">P6497</strain>
    </source>
</reference>
<gene>
    <name evidence="6" type="ORF">PHYSODRAFT_263794</name>
</gene>
<comment type="similarity">
    <text evidence="2">Belongs to the Necrosis inducing protein (NPP1) family.</text>
</comment>
<dbReference type="InParanoid" id="G4YQN3"/>
<sequence length="215" mass="23842">MKLRSLLFAAFAAGQLSFVAGAIIDHDKVQPFVQPEPVTVSKNAAVKFKPNVLVLWTCHLNPAVNAAGDTSGGLKGTGERDSACKAGWYQDMWAIMYAWYFPKDVYYRGTFSDKGFRHIWKNAVVWLDNPAVEKPKILAVSTSIGIKGGRYFNDSTPMLLSKADDGEDLSSLSQSNVGDGEFQDLIIWEQLTEEARDALSSTDFGETKVRRQLQR</sequence>
<evidence type="ECO:0000256" key="3">
    <source>
        <dbReference type="ARBA" id="ARBA00022525"/>
    </source>
</evidence>
<keyword evidence="5" id="KW-0732">Signal</keyword>
<organism evidence="6 7">
    <name type="scientific">Phytophthora sojae (strain P6497)</name>
    <name type="common">Soybean stem and root rot agent</name>
    <name type="synonym">Phytophthora megasperma f. sp. glycines</name>
    <dbReference type="NCBI Taxonomy" id="1094619"/>
    <lineage>
        <taxon>Eukaryota</taxon>
        <taxon>Sar</taxon>
        <taxon>Stramenopiles</taxon>
        <taxon>Oomycota</taxon>
        <taxon>Peronosporomycetes</taxon>
        <taxon>Peronosporales</taxon>
        <taxon>Peronosporaceae</taxon>
        <taxon>Phytophthora</taxon>
    </lineage>
</organism>
<dbReference type="PANTHER" id="PTHR33657">
    <property type="entry name" value="DOMAIN PROTEIN, PUTATIVE (AFU_ORTHOLOGUE AFUA_5G00600)-RELATED"/>
    <property type="match status" value="1"/>
</dbReference>
<evidence type="ECO:0000256" key="5">
    <source>
        <dbReference type="SAM" id="SignalP"/>
    </source>
</evidence>
<dbReference type="PIRSF" id="PIRSF029958">
    <property type="entry name" value="Necrosis-inducing_protein"/>
    <property type="match status" value="1"/>
</dbReference>
<evidence type="ECO:0000256" key="1">
    <source>
        <dbReference type="ARBA" id="ARBA00004613"/>
    </source>
</evidence>
<dbReference type="RefSeq" id="XP_009517572.1">
    <property type="nucleotide sequence ID" value="XM_009519277.1"/>
</dbReference>
<dbReference type="KEGG" id="psoj:PHYSODRAFT_263794"/>
<evidence type="ECO:0000313" key="6">
    <source>
        <dbReference type="EMBL" id="EGZ30297.1"/>
    </source>
</evidence>
<name>G4YQN3_PHYSP</name>
<dbReference type="OMA" id="NDACRFA"/>
<proteinExistence type="inferred from homology"/>
<protein>
    <submittedName>
        <fullName evidence="6">Necrosis inducing-like protein NPP1 type</fullName>
    </submittedName>
</protein>
<evidence type="ECO:0000313" key="7">
    <source>
        <dbReference type="Proteomes" id="UP000002640"/>
    </source>
</evidence>
<evidence type="ECO:0000256" key="4">
    <source>
        <dbReference type="ARBA" id="ARBA00023026"/>
    </source>
</evidence>
<dbReference type="Pfam" id="PF05630">
    <property type="entry name" value="NPP1"/>
    <property type="match status" value="1"/>
</dbReference>
<dbReference type="PANTHER" id="PTHR33657:SF8">
    <property type="entry name" value="DOMAIN PROTEIN, PUTATIVE (AFU_ORTHOLOGUE AFUA_5G00600)-RELATED"/>
    <property type="match status" value="1"/>
</dbReference>
<dbReference type="GO" id="GO:0005576">
    <property type="term" value="C:extracellular region"/>
    <property type="evidence" value="ECO:0007669"/>
    <property type="project" value="UniProtKB-SubCell"/>
</dbReference>
<comment type="subcellular location">
    <subcellularLocation>
        <location evidence="1">Secreted</location>
    </subcellularLocation>
</comment>
<dbReference type="InterPro" id="IPR008701">
    <property type="entry name" value="NPP1"/>
</dbReference>
<feature type="signal peptide" evidence="5">
    <location>
        <begin position="1"/>
        <end position="21"/>
    </location>
</feature>
<feature type="chain" id="PRO_5003471761" evidence="5">
    <location>
        <begin position="22"/>
        <end position="215"/>
    </location>
</feature>
<keyword evidence="3" id="KW-0964">Secreted</keyword>
<dbReference type="SMR" id="G4YQN3"/>
<keyword evidence="4" id="KW-0843">Virulence</keyword>
<dbReference type="Proteomes" id="UP000002640">
    <property type="component" value="Unassembled WGS sequence"/>
</dbReference>
<dbReference type="AlphaFoldDB" id="G4YQN3"/>
<dbReference type="GeneID" id="20639535"/>
<evidence type="ECO:0000256" key="2">
    <source>
        <dbReference type="ARBA" id="ARBA00009520"/>
    </source>
</evidence>
<dbReference type="EMBL" id="JH159151">
    <property type="protein sequence ID" value="EGZ30297.1"/>
    <property type="molecule type" value="Genomic_DNA"/>
</dbReference>
<keyword evidence="7" id="KW-1185">Reference proteome</keyword>
<accession>G4YQN3</accession>